<dbReference type="PRINTS" id="PR01727">
    <property type="entry name" value="DNABINDINGHU"/>
</dbReference>
<dbReference type="GO" id="GO:0003677">
    <property type="term" value="F:DNA binding"/>
    <property type="evidence" value="ECO:0007669"/>
    <property type="project" value="InterPro"/>
</dbReference>
<gene>
    <name evidence="2" type="ORF">CTOB1V02_LOCUS14429</name>
</gene>
<dbReference type="Gene3D" id="4.10.520.10">
    <property type="entry name" value="IHF-like DNA-binding proteins"/>
    <property type="match status" value="1"/>
</dbReference>
<dbReference type="AlphaFoldDB" id="A0A7R8WR55"/>
<protein>
    <submittedName>
        <fullName evidence="2">Uncharacterized protein</fullName>
    </submittedName>
</protein>
<proteinExistence type="inferred from homology"/>
<dbReference type="InterPro" id="IPR010992">
    <property type="entry name" value="IHF-like_DNA-bd_dom_sf"/>
</dbReference>
<evidence type="ECO:0000256" key="1">
    <source>
        <dbReference type="RuleBase" id="RU003939"/>
    </source>
</evidence>
<sequence>MNKSELIESLAQDMNLPHSEAAAITNTLIDTMTKALANGENIEIRGFGSFVIKHYDSYEGRNPKTGKKIKVKAKRLPFFKVGKDLREQMPPKKPRGSSSLDWCAFEKRIKPVQPPSCHLLYPENLKRDTPWTKKLFLPQAKCISFSFI</sequence>
<reference evidence="2" key="1">
    <citation type="submission" date="2020-11" db="EMBL/GenBank/DDBJ databases">
        <authorList>
            <person name="Tran Van P."/>
        </authorList>
    </citation>
    <scope>NUCLEOTIDE SEQUENCE</scope>
</reference>
<dbReference type="SMART" id="SM00411">
    <property type="entry name" value="BHL"/>
    <property type="match status" value="1"/>
</dbReference>
<dbReference type="GO" id="GO:0030527">
    <property type="term" value="F:structural constituent of chromatin"/>
    <property type="evidence" value="ECO:0007669"/>
    <property type="project" value="InterPro"/>
</dbReference>
<dbReference type="SUPFAM" id="SSF47729">
    <property type="entry name" value="IHF-like DNA-binding proteins"/>
    <property type="match status" value="1"/>
</dbReference>
<dbReference type="PANTHER" id="PTHR33175:SF5">
    <property type="entry name" value="INTEGRATION HOST FACTOR SUBUNIT BETA"/>
    <property type="match status" value="1"/>
</dbReference>
<dbReference type="OrthoDB" id="8299762at2759"/>
<dbReference type="InterPro" id="IPR000119">
    <property type="entry name" value="Hist_DNA-bd"/>
</dbReference>
<name>A0A7R8WR55_9CRUS</name>
<organism evidence="2">
    <name type="scientific">Cyprideis torosa</name>
    <dbReference type="NCBI Taxonomy" id="163714"/>
    <lineage>
        <taxon>Eukaryota</taxon>
        <taxon>Metazoa</taxon>
        <taxon>Ecdysozoa</taxon>
        <taxon>Arthropoda</taxon>
        <taxon>Crustacea</taxon>
        <taxon>Oligostraca</taxon>
        <taxon>Ostracoda</taxon>
        <taxon>Podocopa</taxon>
        <taxon>Podocopida</taxon>
        <taxon>Cytherocopina</taxon>
        <taxon>Cytheroidea</taxon>
        <taxon>Cytherideidae</taxon>
        <taxon>Cyprideis</taxon>
    </lineage>
</organism>
<accession>A0A7R8WR55</accession>
<dbReference type="EMBL" id="OB680402">
    <property type="protein sequence ID" value="CAD7236614.1"/>
    <property type="molecule type" value="Genomic_DNA"/>
</dbReference>
<evidence type="ECO:0000313" key="2">
    <source>
        <dbReference type="EMBL" id="CAD7236614.1"/>
    </source>
</evidence>
<dbReference type="GO" id="GO:0005829">
    <property type="term" value="C:cytosol"/>
    <property type="evidence" value="ECO:0007669"/>
    <property type="project" value="TreeGrafter"/>
</dbReference>
<dbReference type="CDD" id="cd13836">
    <property type="entry name" value="IHF_B"/>
    <property type="match status" value="1"/>
</dbReference>
<comment type="similarity">
    <text evidence="1">Belongs to the bacterial histone-like protein family.</text>
</comment>
<dbReference type="PANTHER" id="PTHR33175">
    <property type="entry name" value="DNA-BINDING PROTEIN HU"/>
    <property type="match status" value="1"/>
</dbReference>
<dbReference type="Pfam" id="PF00216">
    <property type="entry name" value="Bac_DNA_binding"/>
    <property type="match status" value="1"/>
</dbReference>